<accession>A0A0C2Y4I7</accession>
<dbReference type="AlphaFoldDB" id="A0A0C2Y4I7"/>
<organism evidence="2 3">
    <name type="scientific">Hebeloma cylindrosporum</name>
    <dbReference type="NCBI Taxonomy" id="76867"/>
    <lineage>
        <taxon>Eukaryota</taxon>
        <taxon>Fungi</taxon>
        <taxon>Dikarya</taxon>
        <taxon>Basidiomycota</taxon>
        <taxon>Agaricomycotina</taxon>
        <taxon>Agaricomycetes</taxon>
        <taxon>Agaricomycetidae</taxon>
        <taxon>Agaricales</taxon>
        <taxon>Agaricineae</taxon>
        <taxon>Hymenogastraceae</taxon>
        <taxon>Hebeloma</taxon>
    </lineage>
</organism>
<name>A0A0C2Y4I7_HEBCY</name>
<dbReference type="EMBL" id="KN831810">
    <property type="protein sequence ID" value="KIM35977.1"/>
    <property type="molecule type" value="Genomic_DNA"/>
</dbReference>
<keyword evidence="3" id="KW-1185">Reference proteome</keyword>
<feature type="compositionally biased region" description="Low complexity" evidence="1">
    <location>
        <begin position="20"/>
        <end position="29"/>
    </location>
</feature>
<reference evidence="3" key="2">
    <citation type="submission" date="2015-01" db="EMBL/GenBank/DDBJ databases">
        <title>Evolutionary Origins and Diversification of the Mycorrhizal Mutualists.</title>
        <authorList>
            <consortium name="DOE Joint Genome Institute"/>
            <consortium name="Mycorrhizal Genomics Consortium"/>
            <person name="Kohler A."/>
            <person name="Kuo A."/>
            <person name="Nagy L.G."/>
            <person name="Floudas D."/>
            <person name="Copeland A."/>
            <person name="Barry K.W."/>
            <person name="Cichocki N."/>
            <person name="Veneault-Fourrey C."/>
            <person name="LaButti K."/>
            <person name="Lindquist E.A."/>
            <person name="Lipzen A."/>
            <person name="Lundell T."/>
            <person name="Morin E."/>
            <person name="Murat C."/>
            <person name="Riley R."/>
            <person name="Ohm R."/>
            <person name="Sun H."/>
            <person name="Tunlid A."/>
            <person name="Henrissat B."/>
            <person name="Grigoriev I.V."/>
            <person name="Hibbett D.S."/>
            <person name="Martin F."/>
        </authorList>
    </citation>
    <scope>NUCLEOTIDE SEQUENCE [LARGE SCALE GENOMIC DNA]</scope>
    <source>
        <strain evidence="3">h7</strain>
    </source>
</reference>
<reference evidence="2 3" key="1">
    <citation type="submission" date="2014-04" db="EMBL/GenBank/DDBJ databases">
        <authorList>
            <consortium name="DOE Joint Genome Institute"/>
            <person name="Kuo A."/>
            <person name="Gay G."/>
            <person name="Dore J."/>
            <person name="Kohler A."/>
            <person name="Nagy L.G."/>
            <person name="Floudas D."/>
            <person name="Copeland A."/>
            <person name="Barry K.W."/>
            <person name="Cichocki N."/>
            <person name="Veneault-Fourrey C."/>
            <person name="LaButti K."/>
            <person name="Lindquist E.A."/>
            <person name="Lipzen A."/>
            <person name="Lundell T."/>
            <person name="Morin E."/>
            <person name="Murat C."/>
            <person name="Sun H."/>
            <person name="Tunlid A."/>
            <person name="Henrissat B."/>
            <person name="Grigoriev I.V."/>
            <person name="Hibbett D.S."/>
            <person name="Martin F."/>
            <person name="Nordberg H.P."/>
            <person name="Cantor M.N."/>
            <person name="Hua S.X."/>
        </authorList>
    </citation>
    <scope>NUCLEOTIDE SEQUENCE [LARGE SCALE GENOMIC DNA]</scope>
    <source>
        <strain evidence="3">h7</strain>
    </source>
</reference>
<gene>
    <name evidence="2" type="ORF">M413DRAFT_322919</name>
</gene>
<sequence length="96" mass="10818">MQCIQLHNHRVLMQPDPTRSRITTTTHRSYASEEEPSFAQPHHLHLVRLRIPESSLLRIGASPDADSKSKPFFFSTGNPTQESACRSTNNAVIQHA</sequence>
<evidence type="ECO:0000313" key="3">
    <source>
        <dbReference type="Proteomes" id="UP000053424"/>
    </source>
</evidence>
<dbReference type="Proteomes" id="UP000053424">
    <property type="component" value="Unassembled WGS sequence"/>
</dbReference>
<feature type="region of interest" description="Disordered" evidence="1">
    <location>
        <begin position="60"/>
        <end position="96"/>
    </location>
</feature>
<protein>
    <submittedName>
        <fullName evidence="2">Uncharacterized protein</fullName>
    </submittedName>
</protein>
<feature type="region of interest" description="Disordered" evidence="1">
    <location>
        <begin position="15"/>
        <end position="41"/>
    </location>
</feature>
<feature type="compositionally biased region" description="Polar residues" evidence="1">
    <location>
        <begin position="75"/>
        <end position="96"/>
    </location>
</feature>
<evidence type="ECO:0000313" key="2">
    <source>
        <dbReference type="EMBL" id="KIM35977.1"/>
    </source>
</evidence>
<evidence type="ECO:0000256" key="1">
    <source>
        <dbReference type="SAM" id="MobiDB-lite"/>
    </source>
</evidence>
<dbReference type="HOGENOM" id="CLU_2359979_0_0_1"/>
<proteinExistence type="predicted"/>